<evidence type="ECO:0000256" key="6">
    <source>
        <dbReference type="ARBA" id="ARBA00023136"/>
    </source>
</evidence>
<feature type="transmembrane region" description="Helical" evidence="8">
    <location>
        <begin position="144"/>
        <end position="164"/>
    </location>
</feature>
<feature type="domain" description="Major facilitator superfamily (MFS) profile" evidence="9">
    <location>
        <begin position="53"/>
        <end position="455"/>
    </location>
</feature>
<dbReference type="SUPFAM" id="SSF103473">
    <property type="entry name" value="MFS general substrate transporter"/>
    <property type="match status" value="1"/>
</dbReference>
<feature type="transmembrane region" description="Helical" evidence="8">
    <location>
        <begin position="56"/>
        <end position="77"/>
    </location>
</feature>
<feature type="transmembrane region" description="Helical" evidence="8">
    <location>
        <begin position="118"/>
        <end position="137"/>
    </location>
</feature>
<organism evidence="10 11">
    <name type="scientific">Ceratodon purpureus</name>
    <name type="common">Fire moss</name>
    <name type="synonym">Dicranum purpureum</name>
    <dbReference type="NCBI Taxonomy" id="3225"/>
    <lineage>
        <taxon>Eukaryota</taxon>
        <taxon>Viridiplantae</taxon>
        <taxon>Streptophyta</taxon>
        <taxon>Embryophyta</taxon>
        <taxon>Bryophyta</taxon>
        <taxon>Bryophytina</taxon>
        <taxon>Bryopsida</taxon>
        <taxon>Dicranidae</taxon>
        <taxon>Pseudoditrichales</taxon>
        <taxon>Ditrichaceae</taxon>
        <taxon>Ceratodon</taxon>
    </lineage>
</organism>
<evidence type="ECO:0000256" key="2">
    <source>
        <dbReference type="ARBA" id="ARBA00008432"/>
    </source>
</evidence>
<evidence type="ECO:0000313" key="11">
    <source>
        <dbReference type="Proteomes" id="UP000822688"/>
    </source>
</evidence>
<dbReference type="InterPro" id="IPR044772">
    <property type="entry name" value="NO3_transporter"/>
</dbReference>
<dbReference type="Pfam" id="PF07690">
    <property type="entry name" value="MFS_1"/>
    <property type="match status" value="1"/>
</dbReference>
<feature type="transmembrane region" description="Helical" evidence="8">
    <location>
        <begin position="302"/>
        <end position="321"/>
    </location>
</feature>
<dbReference type="InterPro" id="IPR011701">
    <property type="entry name" value="MFS"/>
</dbReference>
<evidence type="ECO:0000313" key="10">
    <source>
        <dbReference type="EMBL" id="KAG0555192.1"/>
    </source>
</evidence>
<comment type="subcellular location">
    <subcellularLocation>
        <location evidence="1">Membrane</location>
        <topology evidence="1">Multi-pass membrane protein</topology>
    </subcellularLocation>
</comment>
<protein>
    <recommendedName>
        <fullName evidence="9">Major facilitator superfamily (MFS) profile domain-containing protein</fullName>
    </recommendedName>
</protein>
<dbReference type="PANTHER" id="PTHR23515">
    <property type="entry name" value="HIGH-AFFINITY NITRATE TRANSPORTER 2.3"/>
    <property type="match status" value="1"/>
</dbReference>
<evidence type="ECO:0000256" key="3">
    <source>
        <dbReference type="ARBA" id="ARBA00022692"/>
    </source>
</evidence>
<keyword evidence="3 8" id="KW-0812">Transmembrane</keyword>
<evidence type="ECO:0000259" key="9">
    <source>
        <dbReference type="PROSITE" id="PS50850"/>
    </source>
</evidence>
<dbReference type="InterPro" id="IPR020846">
    <property type="entry name" value="MFS_dom"/>
</dbReference>
<reference evidence="10" key="1">
    <citation type="submission" date="2020-06" db="EMBL/GenBank/DDBJ databases">
        <title>WGS assembly of Ceratodon purpureus strain R40.</title>
        <authorList>
            <person name="Carey S.B."/>
            <person name="Jenkins J."/>
            <person name="Shu S."/>
            <person name="Lovell J.T."/>
            <person name="Sreedasyam A."/>
            <person name="Maumus F."/>
            <person name="Tiley G.P."/>
            <person name="Fernandez-Pozo N."/>
            <person name="Barry K."/>
            <person name="Chen C."/>
            <person name="Wang M."/>
            <person name="Lipzen A."/>
            <person name="Daum C."/>
            <person name="Saski C.A."/>
            <person name="Payton A.C."/>
            <person name="Mcbreen J.C."/>
            <person name="Conrad R.E."/>
            <person name="Kollar L.M."/>
            <person name="Olsson S."/>
            <person name="Huttunen S."/>
            <person name="Landis J.B."/>
            <person name="Wickett N.J."/>
            <person name="Johnson M.G."/>
            <person name="Rensing S.A."/>
            <person name="Grimwood J."/>
            <person name="Schmutz J."/>
            <person name="Mcdaniel S.F."/>
        </authorList>
    </citation>
    <scope>NUCLEOTIDE SEQUENCE</scope>
    <source>
        <strain evidence="10">R40</strain>
    </source>
</reference>
<feature type="transmembrane region" description="Helical" evidence="8">
    <location>
        <begin position="342"/>
        <end position="360"/>
    </location>
</feature>
<comment type="caution">
    <text evidence="10">The sequence shown here is derived from an EMBL/GenBank/DDBJ whole genome shotgun (WGS) entry which is preliminary data.</text>
</comment>
<sequence>MDPHIDPLKIMVDGSGRVFEPPVMAPEFDLPVDSEHKAMICKVHSLARPHMLSFHLAWVSFFTCFLSTFAAPPLIPIIRDNLDLTKSDISQASIAAVSGSIMSRLIMGAVCDLIGPRYGSAFLIMIVAPAVFAMAIVNDAAGFLMCRFFIGFSLATFVSCEYWVSSMFSTRIVGTANGIAAGWGNLGGGATQIIMPLLFAFIRDSGHHPAFAAWRIAFFIPGCLHIVMGILVLFFGQDLPDGNYWQVNDGNHTFRDGFQQAMYYAITSPRTWVFFALYGYCFGVELTVDNIIAEYFYDRFDLNLTTAGTVAAVSGLMNIFSRPIGGYLSDKASRHSGMRGRLWYLWLVQSMGGFFCILLGKMTSLGAAICVMIIFSIFVQAACGATFGIVPFISRRSLGGVIGFTAAGGNLGSVLTQSLFFTSSTYHTEVGLVYMGIMIICVTLLCTVVYFPMWGGMFFSPKKNYTEEEYYVSEWNAQEQRQGLHISSLKFAINARSERRKEPRSEGVEPELDDPDRSGLSMFKSYPGPQIGAPSPVPPSVRSNALE</sequence>
<evidence type="ECO:0000256" key="5">
    <source>
        <dbReference type="ARBA" id="ARBA00023063"/>
    </source>
</evidence>
<comment type="similarity">
    <text evidence="2">Belongs to the major facilitator superfamily. Nitrate/nitrite porter (TC 2.A.1.8) family.</text>
</comment>
<keyword evidence="11" id="KW-1185">Reference proteome</keyword>
<keyword evidence="6 8" id="KW-0472">Membrane</keyword>
<dbReference type="AlphaFoldDB" id="A0A8T0GD99"/>
<feature type="transmembrane region" description="Helical" evidence="8">
    <location>
        <begin position="214"/>
        <end position="235"/>
    </location>
</feature>
<feature type="compositionally biased region" description="Basic and acidic residues" evidence="7">
    <location>
        <begin position="497"/>
        <end position="507"/>
    </location>
</feature>
<dbReference type="InterPro" id="IPR036259">
    <property type="entry name" value="MFS_trans_sf"/>
</dbReference>
<feature type="transmembrane region" description="Helical" evidence="8">
    <location>
        <begin position="397"/>
        <end position="420"/>
    </location>
</feature>
<feature type="transmembrane region" description="Helical" evidence="8">
    <location>
        <begin position="366"/>
        <end position="390"/>
    </location>
</feature>
<gene>
    <name evidence="10" type="ORF">KC19_12G151300</name>
</gene>
<dbReference type="FunFam" id="1.20.1250.20:FF:000053">
    <property type="entry name" value="Nitrate transporter 2.1"/>
    <property type="match status" value="1"/>
</dbReference>
<dbReference type="PROSITE" id="PS50850">
    <property type="entry name" value="MFS"/>
    <property type="match status" value="1"/>
</dbReference>
<keyword evidence="5" id="KW-0534">Nitrate assimilation</keyword>
<dbReference type="GO" id="GO:0042128">
    <property type="term" value="P:nitrate assimilation"/>
    <property type="evidence" value="ECO:0007669"/>
    <property type="project" value="UniProtKB-KW"/>
</dbReference>
<dbReference type="CDD" id="cd17341">
    <property type="entry name" value="MFS_NRT2_like"/>
    <property type="match status" value="1"/>
</dbReference>
<dbReference type="EMBL" id="CM026433">
    <property type="protein sequence ID" value="KAG0555192.1"/>
    <property type="molecule type" value="Genomic_DNA"/>
</dbReference>
<evidence type="ECO:0000256" key="1">
    <source>
        <dbReference type="ARBA" id="ARBA00004141"/>
    </source>
</evidence>
<proteinExistence type="inferred from homology"/>
<evidence type="ECO:0000256" key="4">
    <source>
        <dbReference type="ARBA" id="ARBA00022989"/>
    </source>
</evidence>
<dbReference type="Proteomes" id="UP000822688">
    <property type="component" value="Chromosome 12"/>
</dbReference>
<feature type="region of interest" description="Disordered" evidence="7">
    <location>
        <begin position="497"/>
        <end position="547"/>
    </location>
</feature>
<dbReference type="GO" id="GO:0016020">
    <property type="term" value="C:membrane"/>
    <property type="evidence" value="ECO:0007669"/>
    <property type="project" value="UniProtKB-SubCell"/>
</dbReference>
<dbReference type="OrthoDB" id="434240at2759"/>
<feature type="transmembrane region" description="Helical" evidence="8">
    <location>
        <begin position="184"/>
        <end position="202"/>
    </location>
</feature>
<evidence type="ECO:0000256" key="8">
    <source>
        <dbReference type="SAM" id="Phobius"/>
    </source>
</evidence>
<feature type="transmembrane region" description="Helical" evidence="8">
    <location>
        <begin position="432"/>
        <end position="453"/>
    </location>
</feature>
<name>A0A8T0GD99_CERPU</name>
<dbReference type="GO" id="GO:0015112">
    <property type="term" value="F:nitrate transmembrane transporter activity"/>
    <property type="evidence" value="ECO:0007669"/>
    <property type="project" value="InterPro"/>
</dbReference>
<dbReference type="Gene3D" id="1.20.1250.20">
    <property type="entry name" value="MFS general substrate transporter like domains"/>
    <property type="match status" value="2"/>
</dbReference>
<keyword evidence="4 8" id="KW-1133">Transmembrane helix</keyword>
<accession>A0A8T0GD99</accession>
<evidence type="ECO:0000256" key="7">
    <source>
        <dbReference type="SAM" id="MobiDB-lite"/>
    </source>
</evidence>